<gene>
    <name evidence="4" type="primary">arsN2</name>
    <name evidence="4" type="ORF">LZC95_29765</name>
</gene>
<sequence length="129" mass="13304">MEALLVAADLPTAGVAEHFETFFVAEEGARIVGAAGLEMHGGYALLRSVVVAPDAKRAGIGGTLTLHALAAARAVGAKAVYLLTTTAEAFFPRFGFEVIARTDVPPDVQASKEFQGACPASATVMRCAL</sequence>
<dbReference type="Proteomes" id="UP001379533">
    <property type="component" value="Chromosome"/>
</dbReference>
<feature type="domain" description="N-acetyltransferase" evidence="3">
    <location>
        <begin position="1"/>
        <end position="129"/>
    </location>
</feature>
<keyword evidence="2" id="KW-0012">Acyltransferase</keyword>
<evidence type="ECO:0000256" key="2">
    <source>
        <dbReference type="ARBA" id="ARBA00023315"/>
    </source>
</evidence>
<protein>
    <submittedName>
        <fullName evidence="4">Arsenic resistance N-acetyltransferase ArsN2</fullName>
    </submittedName>
</protein>
<reference evidence="4 5" key="1">
    <citation type="submission" date="2021-12" db="EMBL/GenBank/DDBJ databases">
        <title>Discovery of the Pendulisporaceae a myxobacterial family with distinct sporulation behavior and unique specialized metabolism.</title>
        <authorList>
            <person name="Garcia R."/>
            <person name="Popoff A."/>
            <person name="Bader C.D."/>
            <person name="Loehr J."/>
            <person name="Walesch S."/>
            <person name="Walt C."/>
            <person name="Boldt J."/>
            <person name="Bunk B."/>
            <person name="Haeckl F.J.F.P.J."/>
            <person name="Gunesch A.P."/>
            <person name="Birkelbach J."/>
            <person name="Nuebel U."/>
            <person name="Pietschmann T."/>
            <person name="Bach T."/>
            <person name="Mueller R."/>
        </authorList>
    </citation>
    <scope>NUCLEOTIDE SEQUENCE [LARGE SCALE GENOMIC DNA]</scope>
    <source>
        <strain evidence="4 5">MSr12523</strain>
    </source>
</reference>
<organism evidence="4 5">
    <name type="scientific">Pendulispora brunnea</name>
    <dbReference type="NCBI Taxonomy" id="2905690"/>
    <lineage>
        <taxon>Bacteria</taxon>
        <taxon>Pseudomonadati</taxon>
        <taxon>Myxococcota</taxon>
        <taxon>Myxococcia</taxon>
        <taxon>Myxococcales</taxon>
        <taxon>Sorangiineae</taxon>
        <taxon>Pendulisporaceae</taxon>
        <taxon>Pendulispora</taxon>
    </lineage>
</organism>
<dbReference type="InterPro" id="IPR000182">
    <property type="entry name" value="GNAT_dom"/>
</dbReference>
<keyword evidence="5" id="KW-1185">Reference proteome</keyword>
<evidence type="ECO:0000256" key="1">
    <source>
        <dbReference type="ARBA" id="ARBA00022679"/>
    </source>
</evidence>
<evidence type="ECO:0000259" key="3">
    <source>
        <dbReference type="PROSITE" id="PS51186"/>
    </source>
</evidence>
<dbReference type="PROSITE" id="PS51186">
    <property type="entry name" value="GNAT"/>
    <property type="match status" value="1"/>
</dbReference>
<dbReference type="InterPro" id="IPR050832">
    <property type="entry name" value="Bact_Acetyltransf"/>
</dbReference>
<proteinExistence type="predicted"/>
<evidence type="ECO:0000313" key="4">
    <source>
        <dbReference type="EMBL" id="WXB00238.1"/>
    </source>
</evidence>
<dbReference type="EMBL" id="CP089982">
    <property type="protein sequence ID" value="WXB00238.1"/>
    <property type="molecule type" value="Genomic_DNA"/>
</dbReference>
<dbReference type="InterPro" id="IPR016181">
    <property type="entry name" value="Acyl_CoA_acyltransferase"/>
</dbReference>
<dbReference type="PANTHER" id="PTHR43877">
    <property type="entry name" value="AMINOALKYLPHOSPHONATE N-ACETYLTRANSFERASE-RELATED-RELATED"/>
    <property type="match status" value="1"/>
</dbReference>
<dbReference type="CDD" id="cd04301">
    <property type="entry name" value="NAT_SF"/>
    <property type="match status" value="1"/>
</dbReference>
<accession>A0ABZ2KR88</accession>
<dbReference type="Gene3D" id="3.40.630.30">
    <property type="match status" value="1"/>
</dbReference>
<keyword evidence="1" id="KW-0808">Transferase</keyword>
<evidence type="ECO:0000313" key="5">
    <source>
        <dbReference type="Proteomes" id="UP001379533"/>
    </source>
</evidence>
<dbReference type="NCBIfam" id="NF040501">
    <property type="entry name" value="resist_ArsN2"/>
    <property type="match status" value="1"/>
</dbReference>
<dbReference type="Pfam" id="PF13508">
    <property type="entry name" value="Acetyltransf_7"/>
    <property type="match status" value="1"/>
</dbReference>
<dbReference type="SUPFAM" id="SSF55729">
    <property type="entry name" value="Acyl-CoA N-acyltransferases (Nat)"/>
    <property type="match status" value="1"/>
</dbReference>
<name>A0ABZ2KR88_9BACT</name>